<dbReference type="InterPro" id="IPR029226">
    <property type="entry name" value="Ecp2-like"/>
</dbReference>
<evidence type="ECO:0000313" key="3">
    <source>
        <dbReference type="EMBL" id="TRX96311.1"/>
    </source>
</evidence>
<dbReference type="AlphaFoldDB" id="A0A553I7X9"/>
<reference evidence="4" key="1">
    <citation type="submission" date="2019-06" db="EMBL/GenBank/DDBJ databases">
        <title>Draft genome sequence of the griseofulvin-producing fungus Xylaria cubensis strain G536.</title>
        <authorList>
            <person name="Mead M.E."/>
            <person name="Raja H.A."/>
            <person name="Steenwyk J.L."/>
            <person name="Knowles S.L."/>
            <person name="Oberlies N.H."/>
            <person name="Rokas A."/>
        </authorList>
    </citation>
    <scope>NUCLEOTIDE SEQUENCE [LARGE SCALE GENOMIC DNA]</scope>
    <source>
        <strain evidence="4">G536</strain>
    </source>
</reference>
<dbReference type="Proteomes" id="UP000319160">
    <property type="component" value="Unassembled WGS sequence"/>
</dbReference>
<accession>A0A553I7X9</accession>
<sequence length="155" mass="16830">MCNPKALIILLCSLILFSLSHAQDNCYGDKSIAGYCTPLTFTDTTVQFKAPPTTSECQDTCRGINQDGGDWLVDFSTDPDGARHSISLYPCGFAVSPGEGTPHNARFSLTNQDILDLYDESLNRFGGLHAGKISAQGTMLCGDFHVNWFIQDLSA</sequence>
<evidence type="ECO:0000256" key="1">
    <source>
        <dbReference type="SAM" id="SignalP"/>
    </source>
</evidence>
<evidence type="ECO:0000313" key="4">
    <source>
        <dbReference type="Proteomes" id="UP000319160"/>
    </source>
</evidence>
<dbReference type="OrthoDB" id="73875at2759"/>
<gene>
    <name evidence="3" type="ORF">FHL15_002583</name>
</gene>
<dbReference type="EMBL" id="VFLP01000011">
    <property type="protein sequence ID" value="TRX96311.1"/>
    <property type="molecule type" value="Genomic_DNA"/>
</dbReference>
<feature type="domain" description="Ecp2 effector protein-like" evidence="2">
    <location>
        <begin position="35"/>
        <end position="141"/>
    </location>
</feature>
<keyword evidence="4" id="KW-1185">Reference proteome</keyword>
<dbReference type="Pfam" id="PF14856">
    <property type="entry name" value="Hce2"/>
    <property type="match status" value="1"/>
</dbReference>
<comment type="caution">
    <text evidence="3">The sequence shown here is derived from an EMBL/GenBank/DDBJ whole genome shotgun (WGS) entry which is preliminary data.</text>
</comment>
<protein>
    <recommendedName>
        <fullName evidence="2">Ecp2 effector protein-like domain-containing protein</fullName>
    </recommendedName>
</protein>
<organism evidence="3 4">
    <name type="scientific">Xylaria flabelliformis</name>
    <dbReference type="NCBI Taxonomy" id="2512241"/>
    <lineage>
        <taxon>Eukaryota</taxon>
        <taxon>Fungi</taxon>
        <taxon>Dikarya</taxon>
        <taxon>Ascomycota</taxon>
        <taxon>Pezizomycotina</taxon>
        <taxon>Sordariomycetes</taxon>
        <taxon>Xylariomycetidae</taxon>
        <taxon>Xylariales</taxon>
        <taxon>Xylariaceae</taxon>
        <taxon>Xylaria</taxon>
    </lineage>
</organism>
<keyword evidence="1" id="KW-0732">Signal</keyword>
<evidence type="ECO:0000259" key="2">
    <source>
        <dbReference type="Pfam" id="PF14856"/>
    </source>
</evidence>
<feature type="chain" id="PRO_5022115220" description="Ecp2 effector protein-like domain-containing protein" evidence="1">
    <location>
        <begin position="23"/>
        <end position="155"/>
    </location>
</feature>
<proteinExistence type="predicted"/>
<name>A0A553I7X9_9PEZI</name>
<feature type="signal peptide" evidence="1">
    <location>
        <begin position="1"/>
        <end position="22"/>
    </location>
</feature>